<accession>A0AAD9LFF0</accession>
<dbReference type="EMBL" id="JAHBMH010000063">
    <property type="protein sequence ID" value="KAK1934371.1"/>
    <property type="molecule type" value="Genomic_DNA"/>
</dbReference>
<feature type="coiled-coil region" evidence="1">
    <location>
        <begin position="935"/>
        <end position="962"/>
    </location>
</feature>
<comment type="caution">
    <text evidence="2">The sequence shown here is derived from an EMBL/GenBank/DDBJ whole genome shotgun (WGS) entry which is preliminary data.</text>
</comment>
<proteinExistence type="predicted"/>
<keyword evidence="1" id="KW-0175">Coiled coil</keyword>
<sequence>MLCVQAPEVVKLPQMRRRLTPSDPSDGVFSDGSPRVMHQPYETKMQQLIKVCVSLCKQYVFVLTTQVLHVYSNIHSNLHLGRFTLDDEQYQRFGEFRDIVLMPGWRNFCLLMEKHKRVLVCTYDISQLGLDALLDFDIPRQMSWSNYGSPRNEGSAASSVHSLNLSQLRIQQKSLPEPIPKRGGGSYESKNIKGIKQHYEGLLEPVNIKLLYILALPAGVHAITMHDAQMYFWTVEHAGVYVTLCPEGFANHLGCNVTDEIPIKLSLNLHATNLVRNMRASGTVSLSRGLCYLTFKDTLYTNAMVQTTAETNLYVLDNTTGGTINCLGDWVTRSCSTADTASSRRDSTDFDLKAIKAESLLNDMEDNVAPGKVTLDEIVGSLRMEDVTMVAEKNACLFTTSSGSLVSINIARVVHDHIGQIVYQCGVSKITTDGTLLVALVEDHVDVLAWHGDKLLQLWKYKLENVRSISIYNHIIATLYNNDGLICFNALGKVLMHRRSRVDDDTHQSSCFAAMGLAIITTRASQLVMYRLYTTGYDDVHCSNPLNNVIAFVSADDIMLFHARMLEGTFGVAEKPISEDRHLHAYDNIDLIGDIDCGLYTLPLASPQSRSRRWPLTRAVPNPTGSHLLCASADGFYMYNKTWEWFGDDLGECACMGWLSEQICFVILNVPMQLIIANRTLMPSHDMGNDVISLADTGISYCHFFHVADLREHVEMVPLKHRPMCCTVFNETLYIMDETQSITGYELYNIHGTYKFDVVLQTKLEEPLPGKMREIHYLDTGVFAVVDKIEGLYRIQDGKSTKVLDGCSYVTSAVHVIDGKPTVVLLCSIRFHDKLTVVTAKECYTIQARLPPVVLVDEGVVTYLSNLMDPSNNVQKIRIGKMPLPLTNFKDAMQGPFYMDALDKIITNVTEDKKAKKDDLNARCEVLPRQVKWRLIARQSRKRNLREEVRELEKIFECSLADIFENMLQCGRETEATFMLLALQSLTDPVQVRNKYNRRLMQMLATQISTSLTKESTLHLFQALLRFHHIVEEVDAVEVKTIALALMANCDIMAVYKLCHLFNIELSRLVQALRTELGEMYVWGICLPNVASNKTLTHASTEEGGKKVDVAHMILTLKMKLDLVGENKGMHVRDVDSMARMSARASRGNGDTSVLPHTGYGICYHLYDAFLAERLLVPAAAIAMAAENFLAISQLMLADQETNEVLNHVITQACECTQCQPRFNLIKHCLLHAKKQFAA</sequence>
<reference evidence="2" key="1">
    <citation type="journal article" date="2014" name="Nucleic Acids Res.">
        <title>The evolutionary dynamics of variant antigen genes in Babesia reveal a history of genomic innovation underlying host-parasite interaction.</title>
        <authorList>
            <person name="Jackson A.P."/>
            <person name="Otto T.D."/>
            <person name="Darby A."/>
            <person name="Ramaprasad A."/>
            <person name="Xia D."/>
            <person name="Echaide I.E."/>
            <person name="Farber M."/>
            <person name="Gahlot S."/>
            <person name="Gamble J."/>
            <person name="Gupta D."/>
            <person name="Gupta Y."/>
            <person name="Jackson L."/>
            <person name="Malandrin L."/>
            <person name="Malas T.B."/>
            <person name="Moussa E."/>
            <person name="Nair M."/>
            <person name="Reid A.J."/>
            <person name="Sanders M."/>
            <person name="Sharma J."/>
            <person name="Tracey A."/>
            <person name="Quail M.A."/>
            <person name="Weir W."/>
            <person name="Wastling J.M."/>
            <person name="Hall N."/>
            <person name="Willadsen P."/>
            <person name="Lingelbach K."/>
            <person name="Shiels B."/>
            <person name="Tait A."/>
            <person name="Berriman M."/>
            <person name="Allred D.R."/>
            <person name="Pain A."/>
        </authorList>
    </citation>
    <scope>NUCLEOTIDE SEQUENCE</scope>
    <source>
        <strain evidence="2">1802A</strain>
    </source>
</reference>
<evidence type="ECO:0000256" key="1">
    <source>
        <dbReference type="SAM" id="Coils"/>
    </source>
</evidence>
<organism evidence="2 3">
    <name type="scientific">Babesia divergens</name>
    <dbReference type="NCBI Taxonomy" id="32595"/>
    <lineage>
        <taxon>Eukaryota</taxon>
        <taxon>Sar</taxon>
        <taxon>Alveolata</taxon>
        <taxon>Apicomplexa</taxon>
        <taxon>Aconoidasida</taxon>
        <taxon>Piroplasmida</taxon>
        <taxon>Babesiidae</taxon>
        <taxon>Babesia</taxon>
    </lineage>
</organism>
<protein>
    <submittedName>
        <fullName evidence="2">Uncharacterized protein</fullName>
    </submittedName>
</protein>
<evidence type="ECO:0000313" key="2">
    <source>
        <dbReference type="EMBL" id="KAK1934371.1"/>
    </source>
</evidence>
<keyword evidence="3" id="KW-1185">Reference proteome</keyword>
<dbReference type="Proteomes" id="UP001195914">
    <property type="component" value="Unassembled WGS sequence"/>
</dbReference>
<dbReference type="AlphaFoldDB" id="A0AAD9LFF0"/>
<gene>
    <name evidence="2" type="ORF">X943_003111</name>
</gene>
<evidence type="ECO:0000313" key="3">
    <source>
        <dbReference type="Proteomes" id="UP001195914"/>
    </source>
</evidence>
<reference evidence="2" key="2">
    <citation type="submission" date="2021-05" db="EMBL/GenBank/DDBJ databases">
        <authorList>
            <person name="Pain A."/>
        </authorList>
    </citation>
    <scope>NUCLEOTIDE SEQUENCE</scope>
    <source>
        <strain evidence="2">1802A</strain>
    </source>
</reference>
<name>A0AAD9LFF0_BABDI</name>